<protein>
    <submittedName>
        <fullName evidence="5">Uncharacterized protein</fullName>
    </submittedName>
</protein>
<gene>
    <name evidence="5" type="ORF">A9Q02_17560</name>
</gene>
<keyword evidence="1" id="KW-0677">Repeat</keyword>
<dbReference type="Pfam" id="PF25023">
    <property type="entry name" value="TEN_YD-shell"/>
    <property type="match status" value="2"/>
</dbReference>
<feature type="compositionally biased region" description="Low complexity" evidence="2">
    <location>
        <begin position="153"/>
        <end position="179"/>
    </location>
</feature>
<evidence type="ECO:0000313" key="5">
    <source>
        <dbReference type="EMBL" id="PDV97794.1"/>
    </source>
</evidence>
<dbReference type="EMBL" id="LYXE01000123">
    <property type="protein sequence ID" value="PDV97794.1"/>
    <property type="molecule type" value="Genomic_DNA"/>
</dbReference>
<evidence type="ECO:0000256" key="2">
    <source>
        <dbReference type="SAM" id="MobiDB-lite"/>
    </source>
</evidence>
<dbReference type="PANTHER" id="PTHR32305">
    <property type="match status" value="1"/>
</dbReference>
<dbReference type="Pfam" id="PF20148">
    <property type="entry name" value="DUF6531"/>
    <property type="match status" value="1"/>
</dbReference>
<dbReference type="OrthoDB" id="134906at2"/>
<evidence type="ECO:0000259" key="4">
    <source>
        <dbReference type="Pfam" id="PF25023"/>
    </source>
</evidence>
<dbReference type="InterPro" id="IPR022385">
    <property type="entry name" value="Rhs_assc_core"/>
</dbReference>
<proteinExistence type="predicted"/>
<dbReference type="Gene3D" id="2.180.10.10">
    <property type="entry name" value="RHS repeat-associated core"/>
    <property type="match status" value="5"/>
</dbReference>
<name>A0A2H3KIU8_9CHLR</name>
<dbReference type="Proteomes" id="UP000220922">
    <property type="component" value="Unassembled WGS sequence"/>
</dbReference>
<dbReference type="InterPro" id="IPR006530">
    <property type="entry name" value="YD"/>
</dbReference>
<dbReference type="InterPro" id="IPR031325">
    <property type="entry name" value="RHS_repeat"/>
</dbReference>
<dbReference type="RefSeq" id="WP_097654123.1">
    <property type="nucleotide sequence ID" value="NZ_LYXE01000123.1"/>
</dbReference>
<dbReference type="PANTHER" id="PTHR32305:SF15">
    <property type="entry name" value="PROTEIN RHSA-RELATED"/>
    <property type="match status" value="1"/>
</dbReference>
<evidence type="ECO:0000259" key="3">
    <source>
        <dbReference type="Pfam" id="PF20148"/>
    </source>
</evidence>
<reference evidence="5 6" key="1">
    <citation type="submission" date="2016-05" db="EMBL/GenBank/DDBJ databases">
        <authorList>
            <person name="Lavstsen T."/>
            <person name="Jespersen J.S."/>
        </authorList>
    </citation>
    <scope>NUCLEOTIDE SEQUENCE [LARGE SCALE GENOMIC DNA]</scope>
    <source>
        <strain evidence="5 6">B7-9</strain>
    </source>
</reference>
<keyword evidence="6" id="KW-1185">Reference proteome</keyword>
<organism evidence="5 6">
    <name type="scientific">Candidatus Chloroploca asiatica</name>
    <dbReference type="NCBI Taxonomy" id="1506545"/>
    <lineage>
        <taxon>Bacteria</taxon>
        <taxon>Bacillati</taxon>
        <taxon>Chloroflexota</taxon>
        <taxon>Chloroflexia</taxon>
        <taxon>Chloroflexales</taxon>
        <taxon>Chloroflexineae</taxon>
        <taxon>Oscillochloridaceae</taxon>
        <taxon>Candidatus Chloroploca</taxon>
    </lineage>
</organism>
<sequence length="2986" mass="320423">MQPTSRVYRFASFCLLFALIVGNFSFTPPVTRATTAAHRGLTRDYPLPQNPEALLDPFPDPIRSALEAAIGPDADPLFGTSDGPTRMEPLGLVVPAVPSVIPPTPPNPLAVAIDSRSSADMIQALANQAVHDEPPATAVATEEAVAVGTGTVTETATPSESLESPQRPAAAPSEARAPPDVQAQGDFTIYLPFVQVDGDQEGADFAPVNPSITPVVTTTPDTSASPTLTAAPTTPTVTAVPATPTATAVPSSPTATAVPASPTVASATATAVPATPTATAVPVSPTVTAVPASPTVASATATAVPAMPTATAVPVSPTAVPATATAVPATLTVTAVPASPTVASATATAVPATPTATAVPVSPTATAVPASPTVASATATAVPAMPTATAVPVSPTATAVPASPTVASATATAVPAMPTATAVPVSPTAVPATATAVPATATAVPATLTATAVSATATAVPAMPTATAVSATATAVPAMPTATAVSATATAVPVDGQDQVAVAPTRGDVLQSSDGRVELHVPVGAVDSLTTITYRPLPVQSVTGYQHADVFFQLTAEDAQGNPVHQFDRPLNLRVAYNSQNGSGLALYYRDAAHQTWTALPSVVDQAAGVITATTDHFTEFALLSLAPQAPELSACETAGAGNGASTAIRQAFIDECELRTLDALGGAPTTDVIAFGGAYAQHFPIGSLLYAEGAFFFLQPEYVTKYQQEGGPSGWLGVPQTGNPNPTQAPATFVDENGNNFVGQDVLFLEKGFISKNDTVVEAHRYFPAIPGQGQIAVTGELKEYDPPIQGDPKIQKIKLTFTTGVDAAPQYTGSASIQLTLVVEAEGQQPFVSTLPIGPWIYAYPHKLEPGTPLIFSFKAARISPAGDNLVGYAPCRAFTNQETYTLTADEGRFTFENTCEGADGVLPEADTTPPTIHYLDIFQDGMGGIEVRALVTDNRAVARVDLTFNGTVYPMQALGGDLYGFALANGPTRGNNEYRVYAVDTSGNDAYFPSGGPLAVSASQAGNFGQQCLLHASDCDPAPSSPGFQAGAGDPVNTYNGNYTDSFRDLTVAGVGDTTLAIDRAYNSLAAFGSGGGTTRYTESGGDVKAEVIAGPPQYFGRAWAFPYAVRMLVVDNLLMQGAQVFYPDGRVVSFRRAGDAFVPLTPFSFDVLTQTATGYELRNKRTLVVEEFNGEGLLVARRDRNGNKVTLFYEGEYLVRVENASGRVIRFDYNADGFITAIHAPEGKTLTYAYTDGNLTSVTDARGHTTEYRYSDDQQLTAIITPEGHPFLQIAYDDEFRVQQQVVGFQETYRFSYSDDLTETIVTDSFDQPTTYTYDDMGRLIAMQDALGFTETYGYDDDFNRTAFTDRLGRVYTYTYDDRGNRLSETGPLGWSRAWAFNDLDQVTQFTDAEGRVTRFDYDARGNLIGITNAAGDTSTLSYDARGLPTNITDFNGNQTTNTYDATTGDLRSSTNGVGDQVQFSYDGLGRLSTTTNGRGFTSTYTFDGNDNLIQLDGPLGFTLRYSYDKNDNLITATDANGDVTRFRYDEAEQLVAEVTPLGFTTSYAYDAMNNLVRVEDAEGRVWTFAYDAVYNQVAEHAPEQSHTFFRYDGVGNLTALIRCNSPLEGESCAVQQVQELVYDDLDRVVTAIANAVPGVPASADTNVTTQFSYDLVGNLLTLTDANGISTSFRYDLLDRLVREESAAAQVTTYAYDPMGNLTTLTNPRGFSTSFSYDAANRLASVSDALQQTTSFGYDANSNLVAQTDPNGIVTAYRYNALDRLEALVQNERPGEAASSTQNVTTRFDYDLAGNLRFIYDPRGTYVTEHQYDADLRRVRTLDAEGGTTSFGYDRVNNLIAVTDANGHTTTSAYDGLNRLVRITNPEGHAVSFAYDQLDNLIRLTDARSFTSTYAYDGLDRVISFTDNLAGVWRYQYDPVGNLLAETDANGHTTSFAYDVVYRLLSRTDAEGYVTSWTYDANSNPLTRTDGNGHTSSSTYDALDRVATRTNAENETTAYGYDWMGNLLAMTEADGIVTGYGYDPLYRLSSVTFNQQPGQPVGVDVNVTTRYSYDEAGNLVLIRDANGNPTSFSFDGLNRLTREVDALGNSWSYAYDKTFNRVERIDALRNRTTYGYYPDDQLQRVDYHDGTFVAYAYDENNNVLTVGNELGTTTRSYDALNRLIEEQDVHERRTAFGYDPVGNRLSLTYPDGRIVTSSYLKNNWLASTTDPEGRSTRYIRDGVGQVVRQENPNSTVTTQVYDKANRLLSVENQQIGGANTVNSRFVYRYDVVGQRVSMEATYAWRNPSVVTSNYSYDPLRRLVRDEDSQGIWTAYTFDAVGNRLTLTTNDSSTTNRPFDSKTLHYSYNAINQLLSVVGDTHPGSPGLKRAENSAQALHAFRHEVAAQQGKGINSAAARDLLARADALLAQLYGNPTPNVAAVDSALASLRAQVETYQAEGELRNQGIATSLLAKLRLAGEANNGASGELQTVTYTYDANGNRINKEFPGPQGPRIQGSDYRYDPENRLVVVQDYQQNLQGNRVERAVTTMAHDGNGRRVVKSYDPKTGGGGTKQVEYVYDGLDPIAEYNTWNPQYENFYRGDQGRILQLHHFPSGTAGQVYWYHYDGLGSVAGLTKQQGQSSHNYRYEPYGQIELPKGNFSDPHNHYTFTGQEWNEHTGLYEFYARHYDPDTGTWMSQDPYRGQFSEPRSLHRYQYVYNSPVNLVDPYGYCPWCIGAALGAVGGAIIGGAVSAVTQAVTTGSVDWKEVGASAIGGAVTGGICGVTLGVGCAVGGGAAGGAVTQIASDLLHGQDVQWDKVAQGALIGAAAGGLLFGAGKALAPMGQKASSAIWKHIPTNFKRSMMSNMGRYLHEPFARIASNYNKYTGSKISYKGINFVPDGVKYHGKKIISLMEAKFGVTPLYSGGAGRNVFASLRYAKQKGVSWALVKAPWTPIPKSLGKLINSYSKARVINPYGFFRGTPIVGGNSFLFNHFMLDYDECN</sequence>
<feature type="region of interest" description="Disordered" evidence="2">
    <location>
        <begin position="153"/>
        <end position="180"/>
    </location>
</feature>
<dbReference type="NCBIfam" id="TIGR03696">
    <property type="entry name" value="Rhs_assc_core"/>
    <property type="match status" value="1"/>
</dbReference>
<dbReference type="NCBIfam" id="TIGR01643">
    <property type="entry name" value="YD_repeat_2x"/>
    <property type="match status" value="18"/>
</dbReference>
<comment type="caution">
    <text evidence="5">The sequence shown here is derived from an EMBL/GenBank/DDBJ whole genome shotgun (WGS) entry which is preliminary data.</text>
</comment>
<dbReference type="InterPro" id="IPR050708">
    <property type="entry name" value="T6SS_VgrG/RHS"/>
</dbReference>
<evidence type="ECO:0000313" key="6">
    <source>
        <dbReference type="Proteomes" id="UP000220922"/>
    </source>
</evidence>
<evidence type="ECO:0000256" key="1">
    <source>
        <dbReference type="ARBA" id="ARBA00022737"/>
    </source>
</evidence>
<dbReference type="InterPro" id="IPR056823">
    <property type="entry name" value="TEN-like_YD-shell"/>
</dbReference>
<feature type="domain" description="Teneurin-like YD-shell" evidence="4">
    <location>
        <begin position="1847"/>
        <end position="2018"/>
    </location>
</feature>
<dbReference type="Pfam" id="PF05593">
    <property type="entry name" value="RHS_repeat"/>
    <property type="match status" value="8"/>
</dbReference>
<feature type="domain" description="DUF6531" evidence="3">
    <location>
        <begin position="1036"/>
        <end position="1138"/>
    </location>
</feature>
<accession>A0A2H3KIU8</accession>
<dbReference type="InterPro" id="IPR045351">
    <property type="entry name" value="DUF6531"/>
</dbReference>
<feature type="region of interest" description="Disordered" evidence="2">
    <location>
        <begin position="217"/>
        <end position="236"/>
    </location>
</feature>
<feature type="domain" description="Teneurin-like YD-shell" evidence="4">
    <location>
        <begin position="1160"/>
        <end position="1304"/>
    </location>
</feature>